<feature type="binding site" evidence="1">
    <location>
        <position position="185"/>
    </location>
    <ligand>
        <name>Zn(2+)</name>
        <dbReference type="ChEBI" id="CHEBI:29105"/>
    </ligand>
</feature>
<dbReference type="InterPro" id="IPR036703">
    <property type="entry name" value="MOB_kinase_act_sf"/>
</dbReference>
<name>A0A9W8G3N6_9FUNG</name>
<reference evidence="3" key="1">
    <citation type="submission" date="2022-07" db="EMBL/GenBank/DDBJ databases">
        <title>Phylogenomic reconstructions and comparative analyses of Kickxellomycotina fungi.</title>
        <authorList>
            <person name="Reynolds N.K."/>
            <person name="Stajich J.E."/>
            <person name="Barry K."/>
            <person name="Grigoriev I.V."/>
            <person name="Crous P."/>
            <person name="Smith M.E."/>
        </authorList>
    </citation>
    <scope>NUCLEOTIDE SEQUENCE</scope>
    <source>
        <strain evidence="3">NRRL 3115</strain>
    </source>
</reference>
<accession>A0A9W8G3N6</accession>
<proteinExistence type="predicted"/>
<dbReference type="Proteomes" id="UP001151518">
    <property type="component" value="Unassembled WGS sequence"/>
</dbReference>
<organism evidence="3 4">
    <name type="scientific">Coemansia spiralis</name>
    <dbReference type="NCBI Taxonomy" id="417178"/>
    <lineage>
        <taxon>Eukaryota</taxon>
        <taxon>Fungi</taxon>
        <taxon>Fungi incertae sedis</taxon>
        <taxon>Zoopagomycota</taxon>
        <taxon>Kickxellomycotina</taxon>
        <taxon>Kickxellomycetes</taxon>
        <taxon>Kickxellales</taxon>
        <taxon>Kickxellaceae</taxon>
        <taxon>Coemansia</taxon>
    </lineage>
</organism>
<dbReference type="PANTHER" id="PTHR22599">
    <property type="entry name" value="MPS ONE BINDER KINASE ACTIVATOR-LIKE MOB"/>
    <property type="match status" value="1"/>
</dbReference>
<feature type="binding site" evidence="1">
    <location>
        <position position="111"/>
    </location>
    <ligand>
        <name>Zn(2+)</name>
        <dbReference type="ChEBI" id="CHEBI:29105"/>
    </ligand>
</feature>
<dbReference type="SUPFAM" id="SSF101152">
    <property type="entry name" value="Mob1/phocein"/>
    <property type="match status" value="1"/>
</dbReference>
<evidence type="ECO:0000313" key="4">
    <source>
        <dbReference type="Proteomes" id="UP001151518"/>
    </source>
</evidence>
<dbReference type="Gene3D" id="1.20.140.30">
    <property type="entry name" value="MOB kinase activator"/>
    <property type="match status" value="1"/>
</dbReference>
<gene>
    <name evidence="3" type="ORF">GGI25_005020</name>
</gene>
<feature type="binding site" evidence="1">
    <location>
        <position position="106"/>
    </location>
    <ligand>
        <name>Zn(2+)</name>
        <dbReference type="ChEBI" id="CHEBI:29105"/>
    </ligand>
</feature>
<feature type="binding site" evidence="1">
    <location>
        <position position="180"/>
    </location>
    <ligand>
        <name>Zn(2+)</name>
        <dbReference type="ChEBI" id="CHEBI:29105"/>
    </ligand>
</feature>
<evidence type="ECO:0000256" key="1">
    <source>
        <dbReference type="PIRSR" id="PIRSR605301-1"/>
    </source>
</evidence>
<evidence type="ECO:0000256" key="2">
    <source>
        <dbReference type="SAM" id="MobiDB-lite"/>
    </source>
</evidence>
<evidence type="ECO:0000313" key="3">
    <source>
        <dbReference type="EMBL" id="KAJ2672649.1"/>
    </source>
</evidence>
<dbReference type="OrthoDB" id="10262609at2759"/>
<dbReference type="Pfam" id="PF03637">
    <property type="entry name" value="Mob1_phocein"/>
    <property type="match status" value="1"/>
</dbReference>
<dbReference type="InterPro" id="IPR005301">
    <property type="entry name" value="MOB_kinase_act_fam"/>
</dbReference>
<dbReference type="EMBL" id="JANBTW010000079">
    <property type="protein sequence ID" value="KAJ2672649.1"/>
    <property type="molecule type" value="Genomic_DNA"/>
</dbReference>
<dbReference type="AlphaFoldDB" id="A0A9W8G3N6"/>
<dbReference type="SMART" id="SM01388">
    <property type="entry name" value="Mob1_phocein"/>
    <property type="match status" value="1"/>
</dbReference>
<keyword evidence="1" id="KW-0479">Metal-binding</keyword>
<keyword evidence="1" id="KW-0862">Zinc</keyword>
<comment type="caution">
    <text evidence="3">The sequence shown here is derived from an EMBL/GenBank/DDBJ whole genome shotgun (WGS) entry which is preliminary data.</text>
</comment>
<protein>
    <submittedName>
        <fullName evidence="3">Uncharacterized protein</fullName>
    </submittedName>
</protein>
<sequence length="233" mass="26764">MSAVTAAVSNKDTGASSVPHSPQARRMNLPGTREEDCFSWTYDSAEITTPLMAQEYLQSLLRTRRFDIDHLLQTPAGVEQISWLYEHMRQICIELGFYISMMHKECTERSCPVMRANETTYYCAGHGHPRPCSAIGYAVHTIDYAVQQLSSTSMVVWRAGETSMKHFQSMVRRLYRIFAHAYFHHRELFEQQESATYLYARFVRLARKYELTPESLIIIPDLPAAIEPASKVD</sequence>
<feature type="compositionally biased region" description="Polar residues" evidence="2">
    <location>
        <begin position="7"/>
        <end position="20"/>
    </location>
</feature>
<feature type="region of interest" description="Disordered" evidence="2">
    <location>
        <begin position="1"/>
        <end position="28"/>
    </location>
</feature>